<accession>A0A9K3I1S4</accession>
<evidence type="ECO:0000256" key="2">
    <source>
        <dbReference type="ARBA" id="ARBA00022670"/>
    </source>
</evidence>
<feature type="domain" description="Peptidase S49" evidence="6">
    <location>
        <begin position="110"/>
        <end position="195"/>
    </location>
</feature>
<dbReference type="Gene3D" id="3.90.226.10">
    <property type="entry name" value="2-enoyl-CoA Hydratase, Chain A, domain 1"/>
    <property type="match status" value="1"/>
</dbReference>
<feature type="region of interest" description="Disordered" evidence="5">
    <location>
        <begin position="1"/>
        <end position="20"/>
    </location>
</feature>
<dbReference type="PANTHER" id="PTHR33209">
    <property type="entry name" value="PROTEASE 4"/>
    <property type="match status" value="1"/>
</dbReference>
<reference evidence="7" key="2">
    <citation type="submission" date="2020-06" db="EMBL/GenBank/DDBJ databases">
        <title>Helianthus annuus Genome sequencing and assembly Release 2.</title>
        <authorList>
            <person name="Gouzy J."/>
            <person name="Langlade N."/>
            <person name="Munos S."/>
        </authorList>
    </citation>
    <scope>NUCLEOTIDE SEQUENCE</scope>
    <source>
        <tissue evidence="7">Leaves</tissue>
    </source>
</reference>
<dbReference type="EMBL" id="MNCJ02000324">
    <property type="protein sequence ID" value="KAF5788928.1"/>
    <property type="molecule type" value="Genomic_DNA"/>
</dbReference>
<name>A0A9K3I1S4_HELAN</name>
<dbReference type="GO" id="GO:0006508">
    <property type="term" value="P:proteolysis"/>
    <property type="evidence" value="ECO:0007669"/>
    <property type="project" value="UniProtKB-KW"/>
</dbReference>
<proteinExistence type="inferred from homology"/>
<dbReference type="Gramene" id="mRNA:HanXRQr2_Chr09g0364901">
    <property type="protein sequence ID" value="mRNA:HanXRQr2_Chr09g0364901"/>
    <property type="gene ID" value="HanXRQr2_Chr09g0364901"/>
</dbReference>
<dbReference type="Proteomes" id="UP000215914">
    <property type="component" value="Unassembled WGS sequence"/>
</dbReference>
<dbReference type="GO" id="GO:0008236">
    <property type="term" value="F:serine-type peptidase activity"/>
    <property type="evidence" value="ECO:0007669"/>
    <property type="project" value="UniProtKB-KW"/>
</dbReference>
<dbReference type="InterPro" id="IPR029045">
    <property type="entry name" value="ClpP/crotonase-like_dom_sf"/>
</dbReference>
<evidence type="ECO:0000259" key="6">
    <source>
        <dbReference type="Pfam" id="PF01343"/>
    </source>
</evidence>
<sequence length="203" mass="22635">MVTPDVLPHDHFSSSSPFTPTKGDALEKKVEYLKSLNGRLFGMRPILDLRGSRLKYSRIRKWSVGLSCGKDRIAVIRASGSIGPVGIIAEQFIKTISKVRGIMWREIKLLAESKPVVASLVDMAGSGGYQMAMSANAIVSENLTLTGSIGVVSFKFNMEKLYEKIGCNEEVVSKGRYAELYTDVRPFRPDEEKLFVEQAQYMY</sequence>
<dbReference type="SUPFAM" id="SSF52096">
    <property type="entry name" value="ClpP/crotonase"/>
    <property type="match status" value="1"/>
</dbReference>
<dbReference type="Pfam" id="PF01343">
    <property type="entry name" value="Peptidase_S49"/>
    <property type="match status" value="1"/>
</dbReference>
<organism evidence="7 8">
    <name type="scientific">Helianthus annuus</name>
    <name type="common">Common sunflower</name>
    <dbReference type="NCBI Taxonomy" id="4232"/>
    <lineage>
        <taxon>Eukaryota</taxon>
        <taxon>Viridiplantae</taxon>
        <taxon>Streptophyta</taxon>
        <taxon>Embryophyta</taxon>
        <taxon>Tracheophyta</taxon>
        <taxon>Spermatophyta</taxon>
        <taxon>Magnoliopsida</taxon>
        <taxon>eudicotyledons</taxon>
        <taxon>Gunneridae</taxon>
        <taxon>Pentapetalae</taxon>
        <taxon>asterids</taxon>
        <taxon>campanulids</taxon>
        <taxon>Asterales</taxon>
        <taxon>Asteraceae</taxon>
        <taxon>Asteroideae</taxon>
        <taxon>Heliantheae alliance</taxon>
        <taxon>Heliantheae</taxon>
        <taxon>Helianthus</taxon>
    </lineage>
</organism>
<dbReference type="InterPro" id="IPR047272">
    <property type="entry name" value="S49_SppA_C"/>
</dbReference>
<evidence type="ECO:0000256" key="4">
    <source>
        <dbReference type="ARBA" id="ARBA00022825"/>
    </source>
</evidence>
<evidence type="ECO:0000256" key="1">
    <source>
        <dbReference type="ARBA" id="ARBA00008683"/>
    </source>
</evidence>
<dbReference type="CDD" id="cd07023">
    <property type="entry name" value="S49_Sppa_N_C"/>
    <property type="match status" value="1"/>
</dbReference>
<protein>
    <submittedName>
        <fullName evidence="7">Peptidase S49, ClpP/crotonase-like domain superfamily</fullName>
    </submittedName>
</protein>
<dbReference type="PANTHER" id="PTHR33209:SF1">
    <property type="entry name" value="PEPTIDASE S49 DOMAIN-CONTAINING PROTEIN"/>
    <property type="match status" value="1"/>
</dbReference>
<gene>
    <name evidence="7" type="ORF">HanXRQr2_Chr09g0364901</name>
</gene>
<keyword evidence="3" id="KW-0378">Hydrolase</keyword>
<evidence type="ECO:0000256" key="5">
    <source>
        <dbReference type="SAM" id="MobiDB-lite"/>
    </source>
</evidence>
<keyword evidence="8" id="KW-1185">Reference proteome</keyword>
<comment type="similarity">
    <text evidence="1">Belongs to the peptidase S49 family.</text>
</comment>
<dbReference type="AlphaFoldDB" id="A0A9K3I1S4"/>
<comment type="caution">
    <text evidence="7">The sequence shown here is derived from an EMBL/GenBank/DDBJ whole genome shotgun (WGS) entry which is preliminary data.</text>
</comment>
<dbReference type="InterPro" id="IPR002142">
    <property type="entry name" value="Peptidase_S49"/>
</dbReference>
<evidence type="ECO:0000256" key="3">
    <source>
        <dbReference type="ARBA" id="ARBA00022801"/>
    </source>
</evidence>
<keyword evidence="2" id="KW-0645">Protease</keyword>
<evidence type="ECO:0000313" key="8">
    <source>
        <dbReference type="Proteomes" id="UP000215914"/>
    </source>
</evidence>
<evidence type="ECO:0000313" key="7">
    <source>
        <dbReference type="EMBL" id="KAF5788928.1"/>
    </source>
</evidence>
<keyword evidence="4" id="KW-0720">Serine protease</keyword>
<reference evidence="7" key="1">
    <citation type="journal article" date="2017" name="Nature">
        <title>The sunflower genome provides insights into oil metabolism, flowering and Asterid evolution.</title>
        <authorList>
            <person name="Badouin H."/>
            <person name="Gouzy J."/>
            <person name="Grassa C.J."/>
            <person name="Murat F."/>
            <person name="Staton S.E."/>
            <person name="Cottret L."/>
            <person name="Lelandais-Briere C."/>
            <person name="Owens G.L."/>
            <person name="Carrere S."/>
            <person name="Mayjonade B."/>
            <person name="Legrand L."/>
            <person name="Gill N."/>
            <person name="Kane N.C."/>
            <person name="Bowers J.E."/>
            <person name="Hubner S."/>
            <person name="Bellec A."/>
            <person name="Berard A."/>
            <person name="Berges H."/>
            <person name="Blanchet N."/>
            <person name="Boniface M.C."/>
            <person name="Brunel D."/>
            <person name="Catrice O."/>
            <person name="Chaidir N."/>
            <person name="Claudel C."/>
            <person name="Donnadieu C."/>
            <person name="Faraut T."/>
            <person name="Fievet G."/>
            <person name="Helmstetter N."/>
            <person name="King M."/>
            <person name="Knapp S.J."/>
            <person name="Lai Z."/>
            <person name="Le Paslier M.C."/>
            <person name="Lippi Y."/>
            <person name="Lorenzon L."/>
            <person name="Mandel J.R."/>
            <person name="Marage G."/>
            <person name="Marchand G."/>
            <person name="Marquand E."/>
            <person name="Bret-Mestries E."/>
            <person name="Morien E."/>
            <person name="Nambeesan S."/>
            <person name="Nguyen T."/>
            <person name="Pegot-Espagnet P."/>
            <person name="Pouilly N."/>
            <person name="Raftis F."/>
            <person name="Sallet E."/>
            <person name="Schiex T."/>
            <person name="Thomas J."/>
            <person name="Vandecasteele C."/>
            <person name="Vares D."/>
            <person name="Vear F."/>
            <person name="Vautrin S."/>
            <person name="Crespi M."/>
            <person name="Mangin B."/>
            <person name="Burke J.M."/>
            <person name="Salse J."/>
            <person name="Munos S."/>
            <person name="Vincourt P."/>
            <person name="Rieseberg L.H."/>
            <person name="Langlade N.B."/>
        </authorList>
    </citation>
    <scope>NUCLEOTIDE SEQUENCE</scope>
    <source>
        <tissue evidence="7">Leaves</tissue>
    </source>
</reference>